<keyword evidence="2" id="KW-1185">Reference proteome</keyword>
<dbReference type="RefSeq" id="XP_020436786.1">
    <property type="nucleotide sequence ID" value="XM_020572669.1"/>
</dbReference>
<dbReference type="PANTHER" id="PTHR46586:SF4">
    <property type="match status" value="1"/>
</dbReference>
<protein>
    <recommendedName>
        <fullName evidence="3">Ankyrin repeat-containing protein</fullName>
    </recommendedName>
</protein>
<organism evidence="1 2">
    <name type="scientific">Heterostelium pallidum (strain ATCC 26659 / Pp 5 / PN500)</name>
    <name type="common">Cellular slime mold</name>
    <name type="synonym">Polysphondylium pallidum</name>
    <dbReference type="NCBI Taxonomy" id="670386"/>
    <lineage>
        <taxon>Eukaryota</taxon>
        <taxon>Amoebozoa</taxon>
        <taxon>Evosea</taxon>
        <taxon>Eumycetozoa</taxon>
        <taxon>Dictyostelia</taxon>
        <taxon>Acytosteliales</taxon>
        <taxon>Acytosteliaceae</taxon>
        <taxon>Heterostelium</taxon>
    </lineage>
</organism>
<evidence type="ECO:0008006" key="3">
    <source>
        <dbReference type="Google" id="ProtNLM"/>
    </source>
</evidence>
<dbReference type="EMBL" id="ADBJ01000008">
    <property type="protein sequence ID" value="EFA84673.1"/>
    <property type="molecule type" value="Genomic_DNA"/>
</dbReference>
<dbReference type="GeneID" id="31357192"/>
<evidence type="ECO:0000313" key="2">
    <source>
        <dbReference type="Proteomes" id="UP000001396"/>
    </source>
</evidence>
<dbReference type="SUPFAM" id="SSF48403">
    <property type="entry name" value="Ankyrin repeat"/>
    <property type="match status" value="1"/>
</dbReference>
<gene>
    <name evidence="1" type="ORF">PPL_01663</name>
</gene>
<accession>D3B049</accession>
<dbReference type="InterPro" id="IPR052050">
    <property type="entry name" value="SecEffector_AnkRepeat"/>
</dbReference>
<dbReference type="Proteomes" id="UP000001396">
    <property type="component" value="Unassembled WGS sequence"/>
</dbReference>
<dbReference type="PANTHER" id="PTHR46586">
    <property type="entry name" value="ANKYRIN REPEAT-CONTAINING PROTEIN"/>
    <property type="match status" value="1"/>
</dbReference>
<comment type="caution">
    <text evidence="1">The sequence shown here is derived from an EMBL/GenBank/DDBJ whole genome shotgun (WGS) entry which is preliminary data.</text>
</comment>
<evidence type="ECO:0000313" key="1">
    <source>
        <dbReference type="EMBL" id="EFA84673.1"/>
    </source>
</evidence>
<dbReference type="AlphaFoldDB" id="D3B049"/>
<sequence>MQNQIFNSLFKNYIIRSLIFKKVKNIHKNLKLAVYSWSVLVGKPKQLIAYDYVDALQYYWLDCKSDDHYHYRCYLFDRDIHCILQTAIKHDRLKAIQLMFEKSESARVQLLSLSCIKFAVELARFDIVAYMKSVINKSYYFKIIDYLHNVTLEKLDFYAAKQSENQKIVTIEDALQQRDFDTLQTNIKKGDFEKMGLFIKAVKLGVYDVADWLVERYCLQPPRIGLRLNANQETYLWLSSSKQKYQVAAADVDLACGGSSLDLVKFLYEKCRSFTYIALYNAFSNYRLDILKWLHEKGAIGGKPVQILSRQIPSDLPASRPLETVQWFHKNRTEGFSKEAFDTAARFSLDIVKFLHYNRTEGCTANAMSYAAINGQLETFQFLAANRTEGFYENTFDITCGRKHCLEMVKYLHANYPTATHCTKFAMNNAIRNRDLETVRFLNENRTEGCSDEALGYALENNDLEMVKYLDQHQLVKHELYDNKISTCLSKLDISNLDAIDWLLKNPRTDRSRLKVLAKTTKNEFVINFLKDYNFD</sequence>
<dbReference type="InterPro" id="IPR036770">
    <property type="entry name" value="Ankyrin_rpt-contain_sf"/>
</dbReference>
<dbReference type="Gene3D" id="1.25.40.20">
    <property type="entry name" value="Ankyrin repeat-containing domain"/>
    <property type="match status" value="1"/>
</dbReference>
<reference evidence="1 2" key="1">
    <citation type="journal article" date="2011" name="Genome Res.">
        <title>Phylogeny-wide analysis of social amoeba genomes highlights ancient origins for complex intercellular communication.</title>
        <authorList>
            <person name="Heidel A.J."/>
            <person name="Lawal H.M."/>
            <person name="Felder M."/>
            <person name="Schilde C."/>
            <person name="Helps N.R."/>
            <person name="Tunggal B."/>
            <person name="Rivero F."/>
            <person name="John U."/>
            <person name="Schleicher M."/>
            <person name="Eichinger L."/>
            <person name="Platzer M."/>
            <person name="Noegel A.A."/>
            <person name="Schaap P."/>
            <person name="Gloeckner G."/>
        </authorList>
    </citation>
    <scope>NUCLEOTIDE SEQUENCE [LARGE SCALE GENOMIC DNA]</scope>
    <source>
        <strain evidence="2">ATCC 26659 / Pp 5 / PN500</strain>
    </source>
</reference>
<name>D3B049_HETP5</name>
<proteinExistence type="predicted"/>
<dbReference type="InParanoid" id="D3B049"/>